<organism evidence="1">
    <name type="scientific">Solanum bulbocastanum</name>
    <name type="common">Wild potato</name>
    <dbReference type="NCBI Taxonomy" id="147425"/>
    <lineage>
        <taxon>Eukaryota</taxon>
        <taxon>Viridiplantae</taxon>
        <taxon>Streptophyta</taxon>
        <taxon>Embryophyta</taxon>
        <taxon>Tracheophyta</taxon>
        <taxon>Spermatophyta</taxon>
        <taxon>Magnoliopsida</taxon>
        <taxon>eudicotyledons</taxon>
        <taxon>Gunneridae</taxon>
        <taxon>Pentapetalae</taxon>
        <taxon>asterids</taxon>
        <taxon>lamiids</taxon>
        <taxon>Solanales</taxon>
        <taxon>Solanaceae</taxon>
        <taxon>Solanoideae</taxon>
        <taxon>Solaneae</taxon>
        <taxon>Solanum</taxon>
    </lineage>
</organism>
<dbReference type="AlphaFoldDB" id="Q7XA43"/>
<dbReference type="EMBL" id="AY303170">
    <property type="protein sequence ID" value="AAP45162.2"/>
    <property type="molecule type" value="Genomic_DNA"/>
</dbReference>
<reference evidence="1" key="2">
    <citation type="submission" date="2006-08" db="EMBL/GenBank/DDBJ databases">
        <authorList>
            <person name="Childs K."/>
        </authorList>
    </citation>
    <scope>NUCLEOTIDE SEQUENCE</scope>
</reference>
<reference evidence="1" key="1">
    <citation type="journal article" date="2003" name="Proc. Natl. Acad. Sci. U.S.A.">
        <title>Gene RB cloned from Solanum bulbocastanum confers broad spectrum resistance to potato late blight.</title>
        <authorList>
            <person name="Song J."/>
            <person name="Bradeen J.M."/>
            <person name="Naess S.K."/>
            <person name="Raasch J.A."/>
            <person name="Wielgus S.M."/>
            <person name="Haberlach G.T."/>
            <person name="Liu J."/>
            <person name="Kuang H."/>
            <person name="Austin-Phillips S."/>
            <person name="Buell C.R."/>
            <person name="Helgeson J.P."/>
            <person name="Jiang J."/>
        </authorList>
    </citation>
    <scope>NUCLEOTIDE SEQUENCE</scope>
</reference>
<accession>Q7XA43</accession>
<evidence type="ECO:0000313" key="1">
    <source>
        <dbReference type="EMBL" id="AAP45162.2"/>
    </source>
</evidence>
<gene>
    <name evidence="1" type="ORF">SBB1_21t00003</name>
</gene>
<sequence>MTPFKQRILRVLGIEAREVSRNLVCKKSSSFLVYIGKREDRRVWTDRQEGTGSTPRDYRIHHRPVLNNVIFYCAAKAGTK</sequence>
<protein>
    <submittedName>
        <fullName evidence="1">Uncharacterized protein</fullName>
    </submittedName>
</protein>
<proteinExistence type="predicted"/>
<name>Q7XA43_SOLBU</name>